<evidence type="ECO:0000313" key="3">
    <source>
        <dbReference type="Proteomes" id="UP000251213"/>
    </source>
</evidence>
<comment type="caution">
    <text evidence="2">The sequence shown here is derived from an EMBL/GenBank/DDBJ whole genome shotgun (WGS) entry which is preliminary data.</text>
</comment>
<sequence length="83" mass="9741">MRFAKRLGLAVWIKDLRAVQSLERLGNVHYISKRLQYVYLYIDGQTAEQLISRIEKMPFVSRVEPSQRRSLTLDFSHKVCSEA</sequence>
<proteinExistence type="predicted"/>
<evidence type="ECO:0000256" key="1">
    <source>
        <dbReference type="ARBA" id="ARBA00022490"/>
    </source>
</evidence>
<organism evidence="2 3">
    <name type="scientific">Thermoflavimicrobium daqui</name>
    <dbReference type="NCBI Taxonomy" id="2137476"/>
    <lineage>
        <taxon>Bacteria</taxon>
        <taxon>Bacillati</taxon>
        <taxon>Bacillota</taxon>
        <taxon>Bacilli</taxon>
        <taxon>Bacillales</taxon>
        <taxon>Thermoactinomycetaceae</taxon>
        <taxon>Thermoflavimicrobium</taxon>
    </lineage>
</organism>
<accession>A0A364K5X5</accession>
<keyword evidence="1" id="KW-0963">Cytoplasm</keyword>
<dbReference type="AlphaFoldDB" id="A0A364K5X5"/>
<dbReference type="RefSeq" id="WP_113658301.1">
    <property type="nucleotide sequence ID" value="NZ_KZ845665.1"/>
</dbReference>
<reference evidence="2 3" key="1">
    <citation type="submission" date="2018-06" db="EMBL/GenBank/DDBJ databases">
        <title>Thermoflavimicrobium daqus sp. nov., a thermophilic microbe isolated from Moutai-flavour Daqu.</title>
        <authorList>
            <person name="Wang X."/>
            <person name="Zhou H."/>
        </authorList>
    </citation>
    <scope>NUCLEOTIDE SEQUENCE [LARGE SCALE GENOMIC DNA]</scope>
    <source>
        <strain evidence="2 3">FBKL4.011</strain>
    </source>
</reference>
<keyword evidence="3" id="KW-1185">Reference proteome</keyword>
<dbReference type="OrthoDB" id="2990788at2"/>
<name>A0A364K5X5_9BACL</name>
<reference evidence="2 3" key="2">
    <citation type="submission" date="2018-06" db="EMBL/GenBank/DDBJ databases">
        <authorList>
            <person name="Zhirakovskaya E."/>
        </authorList>
    </citation>
    <scope>NUCLEOTIDE SEQUENCE [LARGE SCALE GENOMIC DNA]</scope>
    <source>
        <strain evidence="2 3">FBKL4.011</strain>
    </source>
</reference>
<gene>
    <name evidence="2" type="ORF">DL897_06320</name>
</gene>
<dbReference type="InterPro" id="IPR016979">
    <property type="entry name" value="DUF2129"/>
</dbReference>
<protein>
    <submittedName>
        <fullName evidence="2">DUF2129 domain-containing protein</fullName>
    </submittedName>
</protein>
<dbReference type="Proteomes" id="UP000251213">
    <property type="component" value="Unassembled WGS sequence"/>
</dbReference>
<dbReference type="Pfam" id="PF09902">
    <property type="entry name" value="DUF2129"/>
    <property type="match status" value="1"/>
</dbReference>
<evidence type="ECO:0000313" key="2">
    <source>
        <dbReference type="EMBL" id="RAL25687.1"/>
    </source>
</evidence>
<dbReference type="EMBL" id="QJKK01000003">
    <property type="protein sequence ID" value="RAL25687.1"/>
    <property type="molecule type" value="Genomic_DNA"/>
</dbReference>